<dbReference type="Pfam" id="PF09687">
    <property type="entry name" value="PRESAN"/>
    <property type="match status" value="1"/>
</dbReference>
<organism evidence="2 3">
    <name type="scientific">Plasmodium inui San Antonio 1</name>
    <dbReference type="NCBI Taxonomy" id="1237626"/>
    <lineage>
        <taxon>Eukaryota</taxon>
        <taxon>Sar</taxon>
        <taxon>Alveolata</taxon>
        <taxon>Apicomplexa</taxon>
        <taxon>Aconoidasida</taxon>
        <taxon>Haemosporida</taxon>
        <taxon>Plasmodiidae</taxon>
        <taxon>Plasmodium</taxon>
        <taxon>Plasmodium (Plasmodium)</taxon>
    </lineage>
</organism>
<dbReference type="InterPro" id="IPR019111">
    <property type="entry name" value="PRESA_N"/>
</dbReference>
<dbReference type="EMBL" id="KI965569">
    <property type="protein sequence ID" value="EUD64010.1"/>
    <property type="molecule type" value="Genomic_DNA"/>
</dbReference>
<dbReference type="InterPro" id="IPR044885">
    <property type="entry name" value="PRESA_N_sf"/>
</dbReference>
<dbReference type="RefSeq" id="XP_008819398.1">
    <property type="nucleotide sequence ID" value="XM_008821176.1"/>
</dbReference>
<evidence type="ECO:0000259" key="1">
    <source>
        <dbReference type="Pfam" id="PF09687"/>
    </source>
</evidence>
<sequence length="229" mass="26736">MLFKNFSQKITPSNRNVMANIEGKNLSDFSQSESDDDMLSVFDEMDLTENEQEDALDSDQIVEGKYEEENDLCNISSATFWDSEMIFTSDVANEELDELISNIQEVPSKNEIIKMWKRTYALVVRAVCLMLIALMEYFEELKERHQIEEEDACVPWRRLISICFDVLKEKEEHYNRLFSSLILKGELTKEEFVNFLNNCRREAAELRETLQTLGKKELDEGMIPKEGDN</sequence>
<evidence type="ECO:0000313" key="3">
    <source>
        <dbReference type="Proteomes" id="UP000030640"/>
    </source>
</evidence>
<dbReference type="Proteomes" id="UP000030640">
    <property type="component" value="Unassembled WGS sequence"/>
</dbReference>
<dbReference type="AlphaFoldDB" id="W6ZXP6"/>
<feature type="domain" description="Plasmodium RESA N-terminal" evidence="1">
    <location>
        <begin position="93"/>
        <end position="210"/>
    </location>
</feature>
<dbReference type="Gene3D" id="6.10.280.180">
    <property type="entry name" value="Plasmodium RESA, N-terminal helical domain"/>
    <property type="match status" value="1"/>
</dbReference>
<evidence type="ECO:0000313" key="2">
    <source>
        <dbReference type="EMBL" id="EUD64010.1"/>
    </source>
</evidence>
<dbReference type="GeneID" id="20040879"/>
<accession>W6ZXP6</accession>
<proteinExistence type="predicted"/>
<name>W6ZXP6_9APIC</name>
<keyword evidence="3" id="KW-1185">Reference proteome</keyword>
<gene>
    <name evidence="2" type="ORF">C922_05605</name>
</gene>
<dbReference type="OrthoDB" id="376477at2759"/>
<protein>
    <recommendedName>
        <fullName evidence="1">Plasmodium RESA N-terminal domain-containing protein</fullName>
    </recommendedName>
</protein>
<dbReference type="VEuPathDB" id="PlasmoDB:C922_05605"/>
<reference evidence="2 3" key="1">
    <citation type="submission" date="2013-02" db="EMBL/GenBank/DDBJ databases">
        <title>The Genome Sequence of Plasmodium inui San Antonio 1.</title>
        <authorList>
            <consortium name="The Broad Institute Genome Sequencing Platform"/>
            <consortium name="The Broad Institute Genome Sequencing Center for Infectious Disease"/>
            <person name="Neafsey D."/>
            <person name="Cheeseman I."/>
            <person name="Volkman S."/>
            <person name="Adams J."/>
            <person name="Walker B."/>
            <person name="Young S.K."/>
            <person name="Zeng Q."/>
            <person name="Gargeya S."/>
            <person name="Fitzgerald M."/>
            <person name="Haas B."/>
            <person name="Abouelleil A."/>
            <person name="Alvarado L."/>
            <person name="Arachchi H.M."/>
            <person name="Berlin A.M."/>
            <person name="Chapman S.B."/>
            <person name="Dewar J."/>
            <person name="Goldberg J."/>
            <person name="Griggs A."/>
            <person name="Gujja S."/>
            <person name="Hansen M."/>
            <person name="Howarth C."/>
            <person name="Imamovic A."/>
            <person name="Larimer J."/>
            <person name="McCowan C."/>
            <person name="Murphy C."/>
            <person name="Neiman D."/>
            <person name="Pearson M."/>
            <person name="Priest M."/>
            <person name="Roberts A."/>
            <person name="Saif S."/>
            <person name="Shea T."/>
            <person name="Sisk P."/>
            <person name="Sykes S."/>
            <person name="Wortman J."/>
            <person name="Nusbaum C."/>
            <person name="Birren B."/>
        </authorList>
    </citation>
    <scope>NUCLEOTIDE SEQUENCE [LARGE SCALE GENOMIC DNA]</scope>
    <source>
        <strain evidence="2 3">San Antonio 1</strain>
    </source>
</reference>